<accession>A0A2P6RT99</accession>
<proteinExistence type="predicted"/>
<dbReference type="Gramene" id="PRQ49649">
    <property type="protein sequence ID" value="PRQ49649"/>
    <property type="gene ID" value="RchiOBHm_Chr2g0124271"/>
</dbReference>
<dbReference type="EMBL" id="PDCK01000040">
    <property type="protein sequence ID" value="PRQ49649.1"/>
    <property type="molecule type" value="Genomic_DNA"/>
</dbReference>
<sequence length="79" mass="9133">MRSTATAHKESVSQVYYQCNQLTFAQVAFGLEDLTSAYRNIRSIKHPQYRKFLISSMTSADHLFLSGLRISLFDNKLRM</sequence>
<evidence type="ECO:0000313" key="2">
    <source>
        <dbReference type="Proteomes" id="UP000238479"/>
    </source>
</evidence>
<name>A0A2P6RT99_ROSCH</name>
<evidence type="ECO:0000313" key="1">
    <source>
        <dbReference type="EMBL" id="PRQ49649.1"/>
    </source>
</evidence>
<comment type="caution">
    <text evidence="1">The sequence shown here is derived from an EMBL/GenBank/DDBJ whole genome shotgun (WGS) entry which is preliminary data.</text>
</comment>
<dbReference type="Proteomes" id="UP000238479">
    <property type="component" value="Chromosome 2"/>
</dbReference>
<keyword evidence="2" id="KW-1185">Reference proteome</keyword>
<gene>
    <name evidence="1" type="ORF">RchiOBHm_Chr2g0124271</name>
</gene>
<organism evidence="1 2">
    <name type="scientific">Rosa chinensis</name>
    <name type="common">China rose</name>
    <dbReference type="NCBI Taxonomy" id="74649"/>
    <lineage>
        <taxon>Eukaryota</taxon>
        <taxon>Viridiplantae</taxon>
        <taxon>Streptophyta</taxon>
        <taxon>Embryophyta</taxon>
        <taxon>Tracheophyta</taxon>
        <taxon>Spermatophyta</taxon>
        <taxon>Magnoliopsida</taxon>
        <taxon>eudicotyledons</taxon>
        <taxon>Gunneridae</taxon>
        <taxon>Pentapetalae</taxon>
        <taxon>rosids</taxon>
        <taxon>fabids</taxon>
        <taxon>Rosales</taxon>
        <taxon>Rosaceae</taxon>
        <taxon>Rosoideae</taxon>
        <taxon>Rosoideae incertae sedis</taxon>
        <taxon>Rosa</taxon>
    </lineage>
</organism>
<dbReference type="AlphaFoldDB" id="A0A2P6RT99"/>
<reference evidence="1 2" key="1">
    <citation type="journal article" date="2018" name="Nat. Genet.">
        <title>The Rosa genome provides new insights in the design of modern roses.</title>
        <authorList>
            <person name="Bendahmane M."/>
        </authorList>
    </citation>
    <scope>NUCLEOTIDE SEQUENCE [LARGE SCALE GENOMIC DNA]</scope>
    <source>
        <strain evidence="2">cv. Old Blush</strain>
    </source>
</reference>
<protein>
    <submittedName>
        <fullName evidence="1">Uncharacterized protein</fullName>
    </submittedName>
</protein>